<dbReference type="InterPro" id="IPR036629">
    <property type="entry name" value="YjbJ_sf"/>
</dbReference>
<evidence type="ECO:0000313" key="4">
    <source>
        <dbReference type="Proteomes" id="UP000001353"/>
    </source>
</evidence>
<keyword evidence="4" id="KW-1185">Reference proteome</keyword>
<dbReference type="STRING" id="391595.RLO149_c004500"/>
<evidence type="ECO:0000313" key="3">
    <source>
        <dbReference type="EMBL" id="AEI92478.1"/>
    </source>
</evidence>
<dbReference type="Gene3D" id="1.10.1470.10">
    <property type="entry name" value="YjbJ"/>
    <property type="match status" value="1"/>
</dbReference>
<evidence type="ECO:0000256" key="1">
    <source>
        <dbReference type="ARBA" id="ARBA00009129"/>
    </source>
</evidence>
<dbReference type="PIRSF" id="PIRSF039008">
    <property type="entry name" value="YjbJ"/>
    <property type="match status" value="1"/>
</dbReference>
<evidence type="ECO:0000259" key="2">
    <source>
        <dbReference type="Pfam" id="PF05532"/>
    </source>
</evidence>
<dbReference type="KEGG" id="rli:RLO149_c004500"/>
<proteinExistence type="inferred from homology"/>
<feature type="domain" description="CsbD-like" evidence="2">
    <location>
        <begin position="4"/>
        <end position="55"/>
    </location>
</feature>
<protein>
    <submittedName>
        <fullName evidence="3">CsbD-like protein</fullName>
    </submittedName>
</protein>
<dbReference type="EMBL" id="CP002623">
    <property type="protein sequence ID" value="AEI92478.1"/>
    <property type="molecule type" value="Genomic_DNA"/>
</dbReference>
<name>F7ZIF9_ROSLO</name>
<dbReference type="AlphaFoldDB" id="F7ZIF9"/>
<dbReference type="OrthoDB" id="9796058at2"/>
<organism evidence="3 4">
    <name type="scientific">Roseobacter litoralis (strain ATCC 49566 / DSM 6996 / JCM 21268 / NBRC 15278 / OCh 149)</name>
    <dbReference type="NCBI Taxonomy" id="391595"/>
    <lineage>
        <taxon>Bacteria</taxon>
        <taxon>Pseudomonadati</taxon>
        <taxon>Pseudomonadota</taxon>
        <taxon>Alphaproteobacteria</taxon>
        <taxon>Rhodobacterales</taxon>
        <taxon>Roseobacteraceae</taxon>
        <taxon>Roseobacter</taxon>
    </lineage>
</organism>
<dbReference type="Proteomes" id="UP000001353">
    <property type="component" value="Chromosome"/>
</dbReference>
<comment type="similarity">
    <text evidence="1">Belongs to the UPF0337 (CsbD) family.</text>
</comment>
<dbReference type="Pfam" id="PF05532">
    <property type="entry name" value="CsbD"/>
    <property type="match status" value="1"/>
</dbReference>
<dbReference type="SUPFAM" id="SSF69047">
    <property type="entry name" value="Hypothetical protein YjbJ"/>
    <property type="match status" value="1"/>
</dbReference>
<accession>F7ZIF9</accession>
<dbReference type="InterPro" id="IPR050423">
    <property type="entry name" value="UPF0337_stress_rsp"/>
</dbReference>
<gene>
    <name evidence="3" type="ordered locus">RLO149_c004500</name>
</gene>
<dbReference type="RefSeq" id="WP_013960419.1">
    <property type="nucleotide sequence ID" value="NC_015730.1"/>
</dbReference>
<dbReference type="eggNOG" id="COG3237">
    <property type="taxonomic scope" value="Bacteria"/>
</dbReference>
<sequence length="69" mass="7816">MNWDVIKGNWSQMTGEIKSQWGDLTDDEIQKAAGERERFVGLIQERYGLAKSDAEVQVDKFLANLKDAA</sequence>
<dbReference type="PANTHER" id="PTHR34977">
    <property type="entry name" value="UPF0337 PROTEIN YJBJ"/>
    <property type="match status" value="1"/>
</dbReference>
<dbReference type="InterPro" id="IPR026042">
    <property type="entry name" value="YjbJ"/>
</dbReference>
<dbReference type="HOGENOM" id="CLU_135567_4_1_5"/>
<reference evidence="3 4" key="1">
    <citation type="journal article" date="2011" name="BMC Genomics">
        <title>Comparative genome analysis and genome-guided physiological analysis of Roseobacter litoralis.</title>
        <authorList>
            <person name="Kalhoefer D."/>
            <person name="Thole S."/>
            <person name="Voget S."/>
            <person name="Lehmann R."/>
            <person name="Liesegang H."/>
            <person name="Wollher A."/>
            <person name="Daniel R."/>
            <person name="Simon M."/>
            <person name="Brinkhoff T."/>
        </authorList>
    </citation>
    <scope>NUCLEOTIDE SEQUENCE [LARGE SCALE GENOMIC DNA]</scope>
    <source>
        <strain evidence="4">ATCC 49566 / DSM 6996 / JCM 21268 / NBRC 15278 / OCh 149</strain>
    </source>
</reference>
<dbReference type="InterPro" id="IPR008462">
    <property type="entry name" value="CsbD"/>
</dbReference>
<dbReference type="PANTHER" id="PTHR34977:SF1">
    <property type="entry name" value="UPF0337 PROTEIN YJBJ"/>
    <property type="match status" value="1"/>
</dbReference>